<feature type="compositionally biased region" description="Low complexity" evidence="1">
    <location>
        <begin position="58"/>
        <end position="76"/>
    </location>
</feature>
<dbReference type="Proteomes" id="UP000765509">
    <property type="component" value="Unassembled WGS sequence"/>
</dbReference>
<dbReference type="EMBL" id="AVOT02015994">
    <property type="protein sequence ID" value="MBW0500786.1"/>
    <property type="molecule type" value="Genomic_DNA"/>
</dbReference>
<feature type="region of interest" description="Disordered" evidence="1">
    <location>
        <begin position="53"/>
        <end position="81"/>
    </location>
</feature>
<dbReference type="SMART" id="SM00577">
    <property type="entry name" value="CPDc"/>
    <property type="match status" value="1"/>
</dbReference>
<dbReference type="AlphaFoldDB" id="A0A9Q3HDF9"/>
<dbReference type="GO" id="GO:0016791">
    <property type="term" value="F:phosphatase activity"/>
    <property type="evidence" value="ECO:0007669"/>
    <property type="project" value="InterPro"/>
</dbReference>
<dbReference type="SUPFAM" id="SSF56784">
    <property type="entry name" value="HAD-like"/>
    <property type="match status" value="1"/>
</dbReference>
<dbReference type="PROSITE" id="PS50969">
    <property type="entry name" value="FCP1"/>
    <property type="match status" value="1"/>
</dbReference>
<keyword evidence="4" id="KW-1185">Reference proteome</keyword>
<name>A0A9Q3HDF9_9BASI</name>
<evidence type="ECO:0000256" key="1">
    <source>
        <dbReference type="SAM" id="MobiDB-lite"/>
    </source>
</evidence>
<comment type="caution">
    <text evidence="3">The sequence shown here is derived from an EMBL/GenBank/DDBJ whole genome shotgun (WGS) entry which is preliminary data.</text>
</comment>
<evidence type="ECO:0000259" key="2">
    <source>
        <dbReference type="PROSITE" id="PS50969"/>
    </source>
</evidence>
<dbReference type="CDD" id="cd07521">
    <property type="entry name" value="HAD_FCP1-like"/>
    <property type="match status" value="1"/>
</dbReference>
<gene>
    <name evidence="3" type="ORF">O181_040501</name>
</gene>
<sequence>MQRVSVNRLLILKNQAIDPVHSFYKYSLLMNSLTWLLAPRTRSGSLNHLKHLKTQRQSSFSSKSSSLSPSTLDLGSGPRESEAEMVDKMVDSIERFSGPAVANKLERKASIGLDGILRFGLPGITERRRTVHLESIPTPCQADRSEVVNQDTSHLQSSSATKLPQIHQHLARLLPVRLGINLYILIRRFLSLFGLRLSPLESPSDKRSSDQSSDQFFKRIWSRFIKKNKSVKTRQVPRTNKTLVLDLDETLIHSTSRLGGMGGSNGWTNQTSNSAGLKARVVEVVLDGRIVVYHVYKRPWVDFFLKTVSSWYTVVIFTASMREYADPVIDWLDQGRGLIDARLFRESCTNIKGSYVKDLTIVERDLSKVCLVDNSPISYGLHQANAIPIEGWLNDPSDEGLLELLPMLDSLRFTKDRKPPGLTQKSR</sequence>
<protein>
    <recommendedName>
        <fullName evidence="2">FCP1 homology domain-containing protein</fullName>
    </recommendedName>
</protein>
<dbReference type="NCBIfam" id="TIGR02251">
    <property type="entry name" value="HIF-SF_euk"/>
    <property type="match status" value="1"/>
</dbReference>
<feature type="domain" description="FCP1 homology" evidence="2">
    <location>
        <begin position="236"/>
        <end position="411"/>
    </location>
</feature>
<dbReference type="PANTHER" id="PTHR12210">
    <property type="entry name" value="DULLARD PROTEIN PHOSPHATASE"/>
    <property type="match status" value="1"/>
</dbReference>
<dbReference type="FunFam" id="3.40.50.1000:FF:000270">
    <property type="entry name" value="Nuclear envelope-endoplasmic reticulum network protein"/>
    <property type="match status" value="1"/>
</dbReference>
<dbReference type="InterPro" id="IPR036412">
    <property type="entry name" value="HAD-like_sf"/>
</dbReference>
<evidence type="ECO:0000313" key="4">
    <source>
        <dbReference type="Proteomes" id="UP000765509"/>
    </source>
</evidence>
<dbReference type="InterPro" id="IPR050365">
    <property type="entry name" value="TIM50"/>
</dbReference>
<reference evidence="3" key="1">
    <citation type="submission" date="2021-03" db="EMBL/GenBank/DDBJ databases">
        <title>Draft genome sequence of rust myrtle Austropuccinia psidii MF-1, a brazilian biotype.</title>
        <authorList>
            <person name="Quecine M.C."/>
            <person name="Pachon D.M.R."/>
            <person name="Bonatelli M.L."/>
            <person name="Correr F.H."/>
            <person name="Franceschini L.M."/>
            <person name="Leite T.F."/>
            <person name="Margarido G.R.A."/>
            <person name="Almeida C.A."/>
            <person name="Ferrarezi J.A."/>
            <person name="Labate C.A."/>
        </authorList>
    </citation>
    <scope>NUCLEOTIDE SEQUENCE</scope>
    <source>
        <strain evidence="3">MF-1</strain>
    </source>
</reference>
<dbReference type="OrthoDB" id="277011at2759"/>
<dbReference type="Gene3D" id="3.40.50.1000">
    <property type="entry name" value="HAD superfamily/HAD-like"/>
    <property type="match status" value="1"/>
</dbReference>
<organism evidence="3 4">
    <name type="scientific">Austropuccinia psidii MF-1</name>
    <dbReference type="NCBI Taxonomy" id="1389203"/>
    <lineage>
        <taxon>Eukaryota</taxon>
        <taxon>Fungi</taxon>
        <taxon>Dikarya</taxon>
        <taxon>Basidiomycota</taxon>
        <taxon>Pucciniomycotina</taxon>
        <taxon>Pucciniomycetes</taxon>
        <taxon>Pucciniales</taxon>
        <taxon>Sphaerophragmiaceae</taxon>
        <taxon>Austropuccinia</taxon>
    </lineage>
</organism>
<dbReference type="Pfam" id="PF03031">
    <property type="entry name" value="NIF"/>
    <property type="match status" value="1"/>
</dbReference>
<evidence type="ECO:0000313" key="3">
    <source>
        <dbReference type="EMBL" id="MBW0500786.1"/>
    </source>
</evidence>
<accession>A0A9Q3HDF9</accession>
<proteinExistence type="predicted"/>
<dbReference type="InterPro" id="IPR011948">
    <property type="entry name" value="Dullard_phosphatase"/>
</dbReference>
<dbReference type="InterPro" id="IPR023214">
    <property type="entry name" value="HAD_sf"/>
</dbReference>
<dbReference type="InterPro" id="IPR004274">
    <property type="entry name" value="FCP1_dom"/>
</dbReference>